<name>A0A423PS50_9GAMM</name>
<dbReference type="EMBL" id="AYKG01000021">
    <property type="protein sequence ID" value="ROO28446.1"/>
    <property type="molecule type" value="Genomic_DNA"/>
</dbReference>
<dbReference type="InParanoid" id="A0A423PS50"/>
<reference evidence="1 2" key="1">
    <citation type="submission" date="2013-10" db="EMBL/GenBank/DDBJ databases">
        <title>Salinisphaera japonica YTM-1 Genome Sequencing.</title>
        <authorList>
            <person name="Lai Q."/>
            <person name="Li C."/>
            <person name="Shao Z."/>
        </authorList>
    </citation>
    <scope>NUCLEOTIDE SEQUENCE [LARGE SCALE GENOMIC DNA]</scope>
    <source>
        <strain evidence="1 2">YTM-1</strain>
    </source>
</reference>
<dbReference type="OrthoDB" id="7340718at2"/>
<evidence type="ECO:0000313" key="2">
    <source>
        <dbReference type="Proteomes" id="UP000285310"/>
    </source>
</evidence>
<dbReference type="AlphaFoldDB" id="A0A423PS50"/>
<evidence type="ECO:0000313" key="1">
    <source>
        <dbReference type="EMBL" id="ROO28446.1"/>
    </source>
</evidence>
<dbReference type="RefSeq" id="WP_148070960.1">
    <property type="nucleotide sequence ID" value="NZ_AYKG01000021.1"/>
</dbReference>
<keyword evidence="2" id="KW-1185">Reference proteome</keyword>
<protein>
    <recommendedName>
        <fullName evidence="3">Phosphatidate cytidylyltransferase</fullName>
    </recommendedName>
</protein>
<sequence length="325" mass="36149">MNENVAFKSARLAALAGPCRFDNAEALAPFLTAIKTRHGASVLGVIFYGSCLRSGDIREGLVDFYVVVDDYRRAHDSRLSAAANRLVPPNVYYLEAADAAPNTGADKPSRLRCKYAVISEAELAYGCRDALTSGLWGRLAQPVAIVHARDTVIHERLRMHCGQAVVTLLEESLPVLHAPLAPAEVFARCLALSYGGELRAETDERTTRITAQYSAEYARRARDAIDLLDLAVHIDDRGLMRWQASAARRRQARRLWSARRPIGRLLSVARLSKACFTFGDAVDYGADKLARHTGVTIEVTPRLRRHPLIYGWPVLWRLYRQGVLK</sequence>
<evidence type="ECO:0008006" key="3">
    <source>
        <dbReference type="Google" id="ProtNLM"/>
    </source>
</evidence>
<accession>A0A423PS50</accession>
<proteinExistence type="predicted"/>
<comment type="caution">
    <text evidence="1">The sequence shown here is derived from an EMBL/GenBank/DDBJ whole genome shotgun (WGS) entry which is preliminary data.</text>
</comment>
<organism evidence="1 2">
    <name type="scientific">Salinisphaera japonica YTM-1</name>
    <dbReference type="NCBI Taxonomy" id="1209778"/>
    <lineage>
        <taxon>Bacteria</taxon>
        <taxon>Pseudomonadati</taxon>
        <taxon>Pseudomonadota</taxon>
        <taxon>Gammaproteobacteria</taxon>
        <taxon>Salinisphaerales</taxon>
        <taxon>Salinisphaeraceae</taxon>
        <taxon>Salinisphaera</taxon>
    </lineage>
</organism>
<dbReference type="Proteomes" id="UP000285310">
    <property type="component" value="Unassembled WGS sequence"/>
</dbReference>
<gene>
    <name evidence="1" type="ORF">SAJA_07830</name>
</gene>